<feature type="transmembrane region" description="Helical" evidence="4">
    <location>
        <begin position="271"/>
        <end position="290"/>
    </location>
</feature>
<feature type="transmembrane region" description="Helical" evidence="4">
    <location>
        <begin position="302"/>
        <end position="320"/>
    </location>
</feature>
<feature type="region of interest" description="Disordered" evidence="3">
    <location>
        <begin position="1"/>
        <end position="38"/>
    </location>
</feature>
<comment type="similarity">
    <text evidence="2">Belongs to the major facilitator superfamily. Monocarboxylate porter (TC 2.A.1.13) family.</text>
</comment>
<evidence type="ECO:0000256" key="4">
    <source>
        <dbReference type="SAM" id="Phobius"/>
    </source>
</evidence>
<gene>
    <name evidence="6" type="ORF">SUNI508_00864</name>
</gene>
<dbReference type="InterPro" id="IPR050327">
    <property type="entry name" value="Proton-linked_MCT"/>
</dbReference>
<dbReference type="InterPro" id="IPR036259">
    <property type="entry name" value="MFS_trans_sf"/>
</dbReference>
<proteinExistence type="inferred from homology"/>
<sequence>MGTPAVDEKVQVDGLDRNSTSTNEPDGEKPNTDSPDFGPAPDGGLTAWLVAAGGATVFFCCLGFTNAFGGFEEYYLTQQLSDRSPEEIAWIGSLSAFLQFAVGMVIRPAALAYVFAVMMLSLCKTYWQVMLVQGVLMGIVMGFLQISVFASISHWFDRKRAAAFGIVVSGSSIGGVVIPIAISKMLNGTSLGYGWTVRIIGFLVMPLLAFSRITVKARLPPRVTRIWIPEIFKDNKYLLLVGAMFFMFMGMFTPLFYIPTYATTRGLDSTLAGYLLAILNAASTFGRIIPGVLADKIGRINVFAFGGIATGMIVFCMNSAETSAGLIVYAVVFGFWSGTIISGASAAITLCVKDPREVGTYLGMGIFIAAFGTLIGPPINGALVDKYGGFFQVSTFSAALTVFGGLLAIAAKAVTAEGLMGRT</sequence>
<protein>
    <submittedName>
        <fullName evidence="6">Major facilitator superfamily (MFS) profile domain-containing protein</fullName>
    </submittedName>
</protein>
<dbReference type="Gene3D" id="1.20.1250.20">
    <property type="entry name" value="MFS general substrate transporter like domains"/>
    <property type="match status" value="2"/>
</dbReference>
<name>A0ABR2V1H5_9PEZI</name>
<keyword evidence="4" id="KW-1133">Transmembrane helix</keyword>
<dbReference type="Pfam" id="PF07690">
    <property type="entry name" value="MFS_1"/>
    <property type="match status" value="1"/>
</dbReference>
<dbReference type="PROSITE" id="PS50850">
    <property type="entry name" value="MFS"/>
    <property type="match status" value="1"/>
</dbReference>
<feature type="transmembrane region" description="Helical" evidence="4">
    <location>
        <begin position="195"/>
        <end position="215"/>
    </location>
</feature>
<dbReference type="PRINTS" id="PR00173">
    <property type="entry name" value="EDTRNSPORT"/>
</dbReference>
<feature type="transmembrane region" description="Helical" evidence="4">
    <location>
        <begin position="88"/>
        <end position="106"/>
    </location>
</feature>
<organism evidence="6 7">
    <name type="scientific">Seiridium unicorne</name>
    <dbReference type="NCBI Taxonomy" id="138068"/>
    <lineage>
        <taxon>Eukaryota</taxon>
        <taxon>Fungi</taxon>
        <taxon>Dikarya</taxon>
        <taxon>Ascomycota</taxon>
        <taxon>Pezizomycotina</taxon>
        <taxon>Sordariomycetes</taxon>
        <taxon>Xylariomycetidae</taxon>
        <taxon>Amphisphaeriales</taxon>
        <taxon>Sporocadaceae</taxon>
        <taxon>Seiridium</taxon>
    </lineage>
</organism>
<feature type="transmembrane region" description="Helical" evidence="4">
    <location>
        <begin position="126"/>
        <end position="149"/>
    </location>
</feature>
<dbReference type="PANTHER" id="PTHR11360:SF319">
    <property type="entry name" value="MAJOR FACILITATOR SUPERFAMILY (MFS) PROFILE DOMAIN-CONTAINING PROTEIN"/>
    <property type="match status" value="1"/>
</dbReference>
<evidence type="ECO:0000256" key="3">
    <source>
        <dbReference type="SAM" id="MobiDB-lite"/>
    </source>
</evidence>
<evidence type="ECO:0000259" key="5">
    <source>
        <dbReference type="PROSITE" id="PS50850"/>
    </source>
</evidence>
<dbReference type="InterPro" id="IPR011701">
    <property type="entry name" value="MFS"/>
</dbReference>
<dbReference type="PANTHER" id="PTHR11360">
    <property type="entry name" value="MONOCARBOXYLATE TRANSPORTER"/>
    <property type="match status" value="1"/>
</dbReference>
<reference evidence="6 7" key="1">
    <citation type="journal article" date="2024" name="J. Plant Pathol.">
        <title>Sequence and assembly of the genome of Seiridium unicorne, isolate CBS 538.82, causal agent of cypress canker disease.</title>
        <authorList>
            <person name="Scali E."/>
            <person name="Rocca G.D."/>
            <person name="Danti R."/>
            <person name="Garbelotto M."/>
            <person name="Barberini S."/>
            <person name="Baroncelli R."/>
            <person name="Emiliani G."/>
        </authorList>
    </citation>
    <scope>NUCLEOTIDE SEQUENCE [LARGE SCALE GENOMIC DNA]</scope>
    <source>
        <strain evidence="6 7">BM-138-508</strain>
    </source>
</reference>
<evidence type="ECO:0000313" key="7">
    <source>
        <dbReference type="Proteomes" id="UP001408356"/>
    </source>
</evidence>
<feature type="transmembrane region" description="Helical" evidence="4">
    <location>
        <begin position="161"/>
        <end position="183"/>
    </location>
</feature>
<keyword evidence="4" id="KW-0472">Membrane</keyword>
<evidence type="ECO:0000256" key="1">
    <source>
        <dbReference type="ARBA" id="ARBA00004141"/>
    </source>
</evidence>
<dbReference type="Proteomes" id="UP001408356">
    <property type="component" value="Unassembled WGS sequence"/>
</dbReference>
<dbReference type="InterPro" id="IPR020846">
    <property type="entry name" value="MFS_dom"/>
</dbReference>
<comment type="subcellular location">
    <subcellularLocation>
        <location evidence="1">Membrane</location>
        <topology evidence="1">Multi-pass membrane protein</topology>
    </subcellularLocation>
</comment>
<dbReference type="SUPFAM" id="SSF103473">
    <property type="entry name" value="MFS general substrate transporter"/>
    <property type="match status" value="1"/>
</dbReference>
<feature type="transmembrane region" description="Helical" evidence="4">
    <location>
        <begin position="391"/>
        <end position="414"/>
    </location>
</feature>
<accession>A0ABR2V1H5</accession>
<dbReference type="EMBL" id="JARVKF010000223">
    <property type="protein sequence ID" value="KAK9420773.1"/>
    <property type="molecule type" value="Genomic_DNA"/>
</dbReference>
<evidence type="ECO:0000256" key="2">
    <source>
        <dbReference type="ARBA" id="ARBA00006727"/>
    </source>
</evidence>
<feature type="transmembrane region" description="Helical" evidence="4">
    <location>
        <begin position="45"/>
        <end position="68"/>
    </location>
</feature>
<feature type="transmembrane region" description="Helical" evidence="4">
    <location>
        <begin position="236"/>
        <end position="259"/>
    </location>
</feature>
<evidence type="ECO:0000313" key="6">
    <source>
        <dbReference type="EMBL" id="KAK9420773.1"/>
    </source>
</evidence>
<feature type="domain" description="Major facilitator superfamily (MFS) profile" evidence="5">
    <location>
        <begin position="236"/>
        <end position="423"/>
    </location>
</feature>
<comment type="caution">
    <text evidence="6">The sequence shown here is derived from an EMBL/GenBank/DDBJ whole genome shotgun (WGS) entry which is preliminary data.</text>
</comment>
<feature type="transmembrane region" description="Helical" evidence="4">
    <location>
        <begin position="358"/>
        <end position="379"/>
    </location>
</feature>
<feature type="transmembrane region" description="Helical" evidence="4">
    <location>
        <begin position="326"/>
        <end position="351"/>
    </location>
</feature>
<keyword evidence="7" id="KW-1185">Reference proteome</keyword>
<keyword evidence="4" id="KW-0812">Transmembrane</keyword>
<feature type="compositionally biased region" description="Basic and acidic residues" evidence="3">
    <location>
        <begin position="1"/>
        <end position="16"/>
    </location>
</feature>